<proteinExistence type="predicted"/>
<keyword evidence="1" id="KW-0175">Coiled coil</keyword>
<organism evidence="2">
    <name type="scientific">Ditylum brightwellii</name>
    <dbReference type="NCBI Taxonomy" id="49249"/>
    <lineage>
        <taxon>Eukaryota</taxon>
        <taxon>Sar</taxon>
        <taxon>Stramenopiles</taxon>
        <taxon>Ochrophyta</taxon>
        <taxon>Bacillariophyta</taxon>
        <taxon>Mediophyceae</taxon>
        <taxon>Lithodesmiophycidae</taxon>
        <taxon>Lithodesmiales</taxon>
        <taxon>Lithodesmiaceae</taxon>
        <taxon>Ditylum</taxon>
    </lineage>
</organism>
<name>A0A7S4VIE6_9STRA</name>
<dbReference type="AlphaFoldDB" id="A0A7S4VIE6"/>
<feature type="coiled-coil region" evidence="1">
    <location>
        <begin position="224"/>
        <end position="257"/>
    </location>
</feature>
<protein>
    <submittedName>
        <fullName evidence="2">Uncharacterized protein</fullName>
    </submittedName>
</protein>
<reference evidence="2" key="1">
    <citation type="submission" date="2021-01" db="EMBL/GenBank/DDBJ databases">
        <authorList>
            <person name="Corre E."/>
            <person name="Pelletier E."/>
            <person name="Niang G."/>
            <person name="Scheremetjew M."/>
            <person name="Finn R."/>
            <person name="Kale V."/>
            <person name="Holt S."/>
            <person name="Cochrane G."/>
            <person name="Meng A."/>
            <person name="Brown T."/>
            <person name="Cohen L."/>
        </authorList>
    </citation>
    <scope>NUCLEOTIDE SEQUENCE</scope>
    <source>
        <strain evidence="2">GSO104</strain>
    </source>
</reference>
<evidence type="ECO:0000256" key="1">
    <source>
        <dbReference type="SAM" id="Coils"/>
    </source>
</evidence>
<sequence>MQHHFETPTISPAIPSRSIRSQYNLLRTAHKAGIIPQEEWNAISTPENLKLVKSDPESLLKCLKDVPITPRYNNANVHYCVELWRKAKGLNRGRAVLACVLAHLIAMKTFVERGDDKFDVLLEDNVRAPISIPASLLSNQEDGGKEELYCECAERIWNTIQTSEQWEHESGRQCHLRYYGWLGSIPNLEWLLHHYIPQTSFPANNNNEQNKDGGGGVFPFPSFVVQINNDNEDATAKKQLEEEKEDTNNDDDKKHNANTAGGTPIWGAYAYSISSTGYQSLIQSLQHNVGAILWKGKRMRCYLVKPIDKILPRRILSTLGDDLEEGEQKKGMGVVHVTREPAFFRAPMLSSKIHPQWDEGFCRSTEYQLDHYGSCGRLDWDDLWLTTEEAEIVAYKKKSSCKGENGNDGIWLTLAQLVDLKLKEGGKDGDA</sequence>
<gene>
    <name evidence="2" type="ORF">DBRI00130_LOCUS36192</name>
</gene>
<evidence type="ECO:0000313" key="2">
    <source>
        <dbReference type="EMBL" id="CAE4647440.1"/>
    </source>
</evidence>
<accession>A0A7S4VIE6</accession>
<dbReference type="EMBL" id="HBNS01046828">
    <property type="protein sequence ID" value="CAE4647440.1"/>
    <property type="molecule type" value="Transcribed_RNA"/>
</dbReference>